<sequence length="115" mass="13538">MRIRQPCVYILASQRNGTLYIGVTSDLIARLHQHRTSAVPGFTRDYGVNRLMWFEQHGTMDEAILREKRLKKWNRAWKISMIEELNPHWDDLAIGLGFERLPDHATPRVTRPNRT</sequence>
<name>A0A249MPG7_SPHXE</name>
<evidence type="ECO:0000256" key="1">
    <source>
        <dbReference type="ARBA" id="ARBA00007435"/>
    </source>
</evidence>
<dbReference type="EMBL" id="CP022745">
    <property type="protein sequence ID" value="ASY43253.1"/>
    <property type="molecule type" value="Genomic_DNA"/>
</dbReference>
<dbReference type="KEGG" id="shyd:CJD35_01395"/>
<protein>
    <submittedName>
        <fullName evidence="3">Endonuclease</fullName>
    </submittedName>
</protein>
<dbReference type="GO" id="GO:0004519">
    <property type="term" value="F:endonuclease activity"/>
    <property type="evidence" value="ECO:0007669"/>
    <property type="project" value="UniProtKB-KW"/>
</dbReference>
<dbReference type="Proteomes" id="UP000217141">
    <property type="component" value="Chromosome I"/>
</dbReference>
<dbReference type="Gene3D" id="3.40.1440.10">
    <property type="entry name" value="GIY-YIG endonuclease"/>
    <property type="match status" value="1"/>
</dbReference>
<dbReference type="AlphaFoldDB" id="A0A249MPG7"/>
<keyword evidence="3" id="KW-0540">Nuclease</keyword>
<accession>A0A249MPG7</accession>
<dbReference type="PANTHER" id="PTHR34477:SF5">
    <property type="entry name" value="BSL5627 PROTEIN"/>
    <property type="match status" value="1"/>
</dbReference>
<evidence type="ECO:0000313" key="4">
    <source>
        <dbReference type="Proteomes" id="UP000217141"/>
    </source>
</evidence>
<dbReference type="SMART" id="SM00465">
    <property type="entry name" value="GIYc"/>
    <property type="match status" value="1"/>
</dbReference>
<dbReference type="RefSeq" id="WP_081490909.1">
    <property type="nucleotide sequence ID" value="NZ_CP022745.1"/>
</dbReference>
<organism evidence="3 4">
    <name type="scientific">Sphingobium xenophagum</name>
    <dbReference type="NCBI Taxonomy" id="121428"/>
    <lineage>
        <taxon>Bacteria</taxon>
        <taxon>Pseudomonadati</taxon>
        <taxon>Pseudomonadota</taxon>
        <taxon>Alphaproteobacteria</taxon>
        <taxon>Sphingomonadales</taxon>
        <taxon>Sphingomonadaceae</taxon>
        <taxon>Sphingobium</taxon>
    </lineage>
</organism>
<dbReference type="PROSITE" id="PS50164">
    <property type="entry name" value="GIY_YIG"/>
    <property type="match status" value="1"/>
</dbReference>
<keyword evidence="3" id="KW-0255">Endonuclease</keyword>
<evidence type="ECO:0000259" key="2">
    <source>
        <dbReference type="PROSITE" id="PS50164"/>
    </source>
</evidence>
<dbReference type="InterPro" id="IPR035901">
    <property type="entry name" value="GIY-YIG_endonuc_sf"/>
</dbReference>
<evidence type="ECO:0000313" key="3">
    <source>
        <dbReference type="EMBL" id="ASY43253.1"/>
    </source>
</evidence>
<proteinExistence type="inferred from homology"/>
<dbReference type="PANTHER" id="PTHR34477">
    <property type="entry name" value="UPF0213 PROTEIN YHBQ"/>
    <property type="match status" value="1"/>
</dbReference>
<dbReference type="InterPro" id="IPR000305">
    <property type="entry name" value="GIY-YIG_endonuc"/>
</dbReference>
<comment type="similarity">
    <text evidence="1">Belongs to the UPF0213 family.</text>
</comment>
<gene>
    <name evidence="3" type="ORF">CJD35_01395</name>
</gene>
<dbReference type="CDD" id="cd10448">
    <property type="entry name" value="GIY-YIG_unchar_3"/>
    <property type="match status" value="1"/>
</dbReference>
<feature type="domain" description="GIY-YIG" evidence="2">
    <location>
        <begin position="4"/>
        <end position="80"/>
    </location>
</feature>
<dbReference type="SUPFAM" id="SSF82771">
    <property type="entry name" value="GIY-YIG endonuclease"/>
    <property type="match status" value="1"/>
</dbReference>
<dbReference type="Pfam" id="PF01541">
    <property type="entry name" value="GIY-YIG"/>
    <property type="match status" value="1"/>
</dbReference>
<keyword evidence="3" id="KW-0378">Hydrolase</keyword>
<reference evidence="3 4" key="1">
    <citation type="submission" date="2017-08" db="EMBL/GenBank/DDBJ databases">
        <title>Whole Genome Sequence of Sphingobium hydrophobicum C1: Insights into Adaption to the Electronic-waste Contaminated Sediment.</title>
        <authorList>
            <person name="Song D."/>
            <person name="Chen X."/>
            <person name="Xu M."/>
        </authorList>
    </citation>
    <scope>NUCLEOTIDE SEQUENCE [LARGE SCALE GENOMIC DNA]</scope>
    <source>
        <strain evidence="3 4">C1</strain>
    </source>
</reference>
<dbReference type="InterPro" id="IPR050190">
    <property type="entry name" value="UPF0213_domain"/>
</dbReference>